<dbReference type="OrthoDB" id="4357141at2759"/>
<dbReference type="EMBL" id="ML994613">
    <property type="protein sequence ID" value="KAF2193419.1"/>
    <property type="molecule type" value="Genomic_DNA"/>
</dbReference>
<gene>
    <name evidence="1" type="ORF">K469DRAFT_482146</name>
</gene>
<sequence>KPPAELTVPKANEVGSHLQDEVLQTPMTPVSPVTIEALTSLQNLIKQDAHALNNTSKQRLQRHVQKLATKVRRSTRSIVLGKAKVMSYKDLEEARAKREAKE</sequence>
<keyword evidence="2" id="KW-1185">Reference proteome</keyword>
<name>A0A6A6ERL0_9PEZI</name>
<proteinExistence type="predicted"/>
<protein>
    <submittedName>
        <fullName evidence="1">Uncharacterized protein</fullName>
    </submittedName>
</protein>
<feature type="non-terminal residue" evidence="1">
    <location>
        <position position="102"/>
    </location>
</feature>
<feature type="non-terminal residue" evidence="1">
    <location>
        <position position="1"/>
    </location>
</feature>
<dbReference type="Proteomes" id="UP000800200">
    <property type="component" value="Unassembled WGS sequence"/>
</dbReference>
<organism evidence="1 2">
    <name type="scientific">Zopfia rhizophila CBS 207.26</name>
    <dbReference type="NCBI Taxonomy" id="1314779"/>
    <lineage>
        <taxon>Eukaryota</taxon>
        <taxon>Fungi</taxon>
        <taxon>Dikarya</taxon>
        <taxon>Ascomycota</taxon>
        <taxon>Pezizomycotina</taxon>
        <taxon>Dothideomycetes</taxon>
        <taxon>Dothideomycetes incertae sedis</taxon>
        <taxon>Zopfiaceae</taxon>
        <taxon>Zopfia</taxon>
    </lineage>
</organism>
<accession>A0A6A6ERL0</accession>
<dbReference type="AlphaFoldDB" id="A0A6A6ERL0"/>
<reference evidence="1" key="1">
    <citation type="journal article" date="2020" name="Stud. Mycol.">
        <title>101 Dothideomycetes genomes: a test case for predicting lifestyles and emergence of pathogens.</title>
        <authorList>
            <person name="Haridas S."/>
            <person name="Albert R."/>
            <person name="Binder M."/>
            <person name="Bloem J."/>
            <person name="Labutti K."/>
            <person name="Salamov A."/>
            <person name="Andreopoulos B."/>
            <person name="Baker S."/>
            <person name="Barry K."/>
            <person name="Bills G."/>
            <person name="Bluhm B."/>
            <person name="Cannon C."/>
            <person name="Castanera R."/>
            <person name="Culley D."/>
            <person name="Daum C."/>
            <person name="Ezra D."/>
            <person name="Gonzalez J."/>
            <person name="Henrissat B."/>
            <person name="Kuo A."/>
            <person name="Liang C."/>
            <person name="Lipzen A."/>
            <person name="Lutzoni F."/>
            <person name="Magnuson J."/>
            <person name="Mondo S."/>
            <person name="Nolan M."/>
            <person name="Ohm R."/>
            <person name="Pangilinan J."/>
            <person name="Park H.-J."/>
            <person name="Ramirez L."/>
            <person name="Alfaro M."/>
            <person name="Sun H."/>
            <person name="Tritt A."/>
            <person name="Yoshinaga Y."/>
            <person name="Zwiers L.-H."/>
            <person name="Turgeon B."/>
            <person name="Goodwin S."/>
            <person name="Spatafora J."/>
            <person name="Crous P."/>
            <person name="Grigoriev I."/>
        </authorList>
    </citation>
    <scope>NUCLEOTIDE SEQUENCE</scope>
    <source>
        <strain evidence="1">CBS 207.26</strain>
    </source>
</reference>
<evidence type="ECO:0000313" key="1">
    <source>
        <dbReference type="EMBL" id="KAF2193419.1"/>
    </source>
</evidence>
<evidence type="ECO:0000313" key="2">
    <source>
        <dbReference type="Proteomes" id="UP000800200"/>
    </source>
</evidence>